<organism evidence="4 5">
    <name type="scientific">Thalassiosira pseudonana</name>
    <name type="common">Marine diatom</name>
    <name type="synonym">Cyclotella nana</name>
    <dbReference type="NCBI Taxonomy" id="35128"/>
    <lineage>
        <taxon>Eukaryota</taxon>
        <taxon>Sar</taxon>
        <taxon>Stramenopiles</taxon>
        <taxon>Ochrophyta</taxon>
        <taxon>Bacillariophyta</taxon>
        <taxon>Coscinodiscophyceae</taxon>
        <taxon>Thalassiosirophycidae</taxon>
        <taxon>Thalassiosirales</taxon>
        <taxon>Thalassiosiraceae</taxon>
        <taxon>Thalassiosira</taxon>
    </lineage>
</organism>
<dbReference type="Gene3D" id="3.30.200.20">
    <property type="entry name" value="Phosphorylase Kinase, domain 1"/>
    <property type="match status" value="1"/>
</dbReference>
<dbReference type="PANTHER" id="PTHR44167">
    <property type="entry name" value="OVARIAN-SPECIFIC SERINE/THREONINE-PROTEIN KINASE LOK-RELATED"/>
    <property type="match status" value="1"/>
</dbReference>
<dbReference type="eggNOG" id="KOG0658">
    <property type="taxonomic scope" value="Eukaryota"/>
</dbReference>
<dbReference type="Proteomes" id="UP000001449">
    <property type="component" value="Chromosome 8"/>
</dbReference>
<feature type="binding site" evidence="1">
    <location>
        <position position="57"/>
    </location>
    <ligand>
        <name>ATP</name>
        <dbReference type="ChEBI" id="CHEBI:30616"/>
    </ligand>
</feature>
<reference evidence="4 5" key="2">
    <citation type="journal article" date="2008" name="Nature">
        <title>The Phaeodactylum genome reveals the evolutionary history of diatom genomes.</title>
        <authorList>
            <person name="Bowler C."/>
            <person name="Allen A.E."/>
            <person name="Badger J.H."/>
            <person name="Grimwood J."/>
            <person name="Jabbari K."/>
            <person name="Kuo A."/>
            <person name="Maheswari U."/>
            <person name="Martens C."/>
            <person name="Maumus F."/>
            <person name="Otillar R.P."/>
            <person name="Rayko E."/>
            <person name="Salamov A."/>
            <person name="Vandepoele K."/>
            <person name="Beszteri B."/>
            <person name="Gruber A."/>
            <person name="Heijde M."/>
            <person name="Katinka M."/>
            <person name="Mock T."/>
            <person name="Valentin K."/>
            <person name="Verret F."/>
            <person name="Berges J.A."/>
            <person name="Brownlee C."/>
            <person name="Cadoret J.P."/>
            <person name="Chiovitti A."/>
            <person name="Choi C.J."/>
            <person name="Coesel S."/>
            <person name="De Martino A."/>
            <person name="Detter J.C."/>
            <person name="Durkin C."/>
            <person name="Falciatore A."/>
            <person name="Fournet J."/>
            <person name="Haruta M."/>
            <person name="Huysman M.J."/>
            <person name="Jenkins B.D."/>
            <person name="Jiroutova K."/>
            <person name="Jorgensen R.E."/>
            <person name="Joubert Y."/>
            <person name="Kaplan A."/>
            <person name="Kroger N."/>
            <person name="Kroth P.G."/>
            <person name="La Roche J."/>
            <person name="Lindquist E."/>
            <person name="Lommer M."/>
            <person name="Martin-Jezequel V."/>
            <person name="Lopez P.J."/>
            <person name="Lucas S."/>
            <person name="Mangogna M."/>
            <person name="McGinnis K."/>
            <person name="Medlin L.K."/>
            <person name="Montsant A."/>
            <person name="Oudot-Le Secq M.P."/>
            <person name="Napoli C."/>
            <person name="Obornik M."/>
            <person name="Parker M.S."/>
            <person name="Petit J.L."/>
            <person name="Porcel B.M."/>
            <person name="Poulsen N."/>
            <person name="Robison M."/>
            <person name="Rychlewski L."/>
            <person name="Rynearson T.A."/>
            <person name="Schmutz J."/>
            <person name="Shapiro H."/>
            <person name="Siaut M."/>
            <person name="Stanley M."/>
            <person name="Sussman M.R."/>
            <person name="Taylor A.R."/>
            <person name="Vardi A."/>
            <person name="von Dassow P."/>
            <person name="Vyverman W."/>
            <person name="Willis A."/>
            <person name="Wyrwicz L.S."/>
            <person name="Rokhsar D.S."/>
            <person name="Weissenbach J."/>
            <person name="Armbrust E.V."/>
            <person name="Green B.R."/>
            <person name="Van de Peer Y."/>
            <person name="Grigoriev I.V."/>
        </authorList>
    </citation>
    <scope>NUCLEOTIDE SEQUENCE [LARGE SCALE GENOMIC DNA]</scope>
    <source>
        <strain evidence="4 5">CCMP1335</strain>
    </source>
</reference>
<dbReference type="HOGENOM" id="CLU_579418_0_0_1"/>
<dbReference type="InParanoid" id="B8C710"/>
<dbReference type="GO" id="GO:0005634">
    <property type="term" value="C:nucleus"/>
    <property type="evidence" value="ECO:0000318"/>
    <property type="project" value="GO_Central"/>
</dbReference>
<dbReference type="GeneID" id="7445618"/>
<dbReference type="KEGG" id="tps:THAPSDRAFT_23776"/>
<evidence type="ECO:0000256" key="1">
    <source>
        <dbReference type="PROSITE-ProRule" id="PRU10141"/>
    </source>
</evidence>
<feature type="compositionally biased region" description="Polar residues" evidence="2">
    <location>
        <begin position="324"/>
        <end position="336"/>
    </location>
</feature>
<dbReference type="GO" id="GO:0004674">
    <property type="term" value="F:protein serine/threonine kinase activity"/>
    <property type="evidence" value="ECO:0000318"/>
    <property type="project" value="GO_Central"/>
</dbReference>
<dbReference type="GO" id="GO:0044773">
    <property type="term" value="P:mitotic DNA damage checkpoint signaling"/>
    <property type="evidence" value="ECO:0000318"/>
    <property type="project" value="GO_Central"/>
</dbReference>
<dbReference type="InterPro" id="IPR000719">
    <property type="entry name" value="Prot_kinase_dom"/>
</dbReference>
<feature type="region of interest" description="Disordered" evidence="2">
    <location>
        <begin position="324"/>
        <end position="347"/>
    </location>
</feature>
<dbReference type="InterPro" id="IPR017441">
    <property type="entry name" value="Protein_kinase_ATP_BS"/>
</dbReference>
<keyword evidence="1" id="KW-0547">Nucleotide-binding</keyword>
<dbReference type="PROSITE" id="PS50011">
    <property type="entry name" value="PROTEIN_KINASE_DOM"/>
    <property type="match status" value="1"/>
</dbReference>
<dbReference type="PANTHER" id="PTHR44167:SF30">
    <property type="entry name" value="PHOSPHORYLASE KINASE"/>
    <property type="match status" value="1"/>
</dbReference>
<feature type="compositionally biased region" description="Basic and acidic residues" evidence="2">
    <location>
        <begin position="225"/>
        <end position="241"/>
    </location>
</feature>
<evidence type="ECO:0000256" key="2">
    <source>
        <dbReference type="SAM" id="MobiDB-lite"/>
    </source>
</evidence>
<dbReference type="InterPro" id="IPR011009">
    <property type="entry name" value="Kinase-like_dom_sf"/>
</dbReference>
<keyword evidence="5" id="KW-1185">Reference proteome</keyword>
<dbReference type="SUPFAM" id="SSF56112">
    <property type="entry name" value="Protein kinase-like (PK-like)"/>
    <property type="match status" value="1"/>
</dbReference>
<keyword evidence="1" id="KW-0067">ATP-binding</keyword>
<keyword evidence="4" id="KW-0808">Transferase</keyword>
<protein>
    <submittedName>
        <fullName evidence="4">Eukaryotic protein kinase</fullName>
    </submittedName>
</protein>
<dbReference type="CDD" id="cd00180">
    <property type="entry name" value="PKc"/>
    <property type="match status" value="1"/>
</dbReference>
<sequence length="503" mass="55478">MTSAVEASSTPPPPQWPREVCKKYSPIRVIGKGGFASVWMAKAKDASSEKDAHVAIKVVGDDEYAQREVAILSELSQYHHPNIIRLIGHYTPDDGDTHDASARAISQQTHCVVLSLARGPTLAYILEKEGALGLIMAQTVSRQLIGAVAFLHGHAVIHRDIQPCNIIVSGASMDDDLWWSDTLDVDGKVLEMAKRCTITLIDFGFARALSPSDLKSDLGLNKAVKERESKQSATEKQHNETCEQDEEKGASGFSCINEPLHDLSSGIDRPTFRGRSRSRDTNNMDSSASHRPVRDLSALGTRSYAAPEILSGLRRVASSLNLSLHKQESTDGSTRSTRSEKTERKKRALGECVSSYGLIADAFSVGSTIRYMVTGVPPSINVEEFMESRNHILRKMVRGMKKRVRGNTKKRSKKYRSSEDIPEDVSNLIQVLTHYDSRKRATIRSTTKHPWIVEKVQPSTSSSPIIRFTDHTVVAHETTGQELSPEEHGGPIVYLQCAANNVV</sequence>
<keyword evidence="4" id="KW-0418">Kinase</keyword>
<reference evidence="4 5" key="1">
    <citation type="journal article" date="2004" name="Science">
        <title>The genome of the diatom Thalassiosira pseudonana: ecology, evolution, and metabolism.</title>
        <authorList>
            <person name="Armbrust E.V."/>
            <person name="Berges J.A."/>
            <person name="Bowler C."/>
            <person name="Green B.R."/>
            <person name="Martinez D."/>
            <person name="Putnam N.H."/>
            <person name="Zhou S."/>
            <person name="Allen A.E."/>
            <person name="Apt K.E."/>
            <person name="Bechner M."/>
            <person name="Brzezinski M.A."/>
            <person name="Chaal B.K."/>
            <person name="Chiovitti A."/>
            <person name="Davis A.K."/>
            <person name="Demarest M.S."/>
            <person name="Detter J.C."/>
            <person name="Glavina T."/>
            <person name="Goodstein D."/>
            <person name="Hadi M.Z."/>
            <person name="Hellsten U."/>
            <person name="Hildebrand M."/>
            <person name="Jenkins B.D."/>
            <person name="Jurka J."/>
            <person name="Kapitonov V.V."/>
            <person name="Kroger N."/>
            <person name="Lau W.W."/>
            <person name="Lane T.W."/>
            <person name="Larimer F.W."/>
            <person name="Lippmeier J.C."/>
            <person name="Lucas S."/>
            <person name="Medina M."/>
            <person name="Montsant A."/>
            <person name="Obornik M."/>
            <person name="Parker M.S."/>
            <person name="Palenik B."/>
            <person name="Pazour G.J."/>
            <person name="Richardson P.M."/>
            <person name="Rynearson T.A."/>
            <person name="Saito M.A."/>
            <person name="Schwartz D.C."/>
            <person name="Thamatrakoln K."/>
            <person name="Valentin K."/>
            <person name="Vardi A."/>
            <person name="Wilkerson F.P."/>
            <person name="Rokhsar D.S."/>
        </authorList>
    </citation>
    <scope>NUCLEOTIDE SEQUENCE [LARGE SCALE GENOMIC DNA]</scope>
    <source>
        <strain evidence="4 5">CCMP1335</strain>
    </source>
</reference>
<dbReference type="GO" id="GO:0005524">
    <property type="term" value="F:ATP binding"/>
    <property type="evidence" value="ECO:0007669"/>
    <property type="project" value="UniProtKB-UniRule"/>
</dbReference>
<dbReference type="STRING" id="35128.B8C710"/>
<dbReference type="EMBL" id="CM000644">
    <property type="protein sequence ID" value="EED90663.1"/>
    <property type="molecule type" value="Genomic_DNA"/>
</dbReference>
<gene>
    <name evidence="4" type="ORF">THAPSDRAFT_23776</name>
</gene>
<feature type="domain" description="Protein kinase" evidence="3">
    <location>
        <begin position="24"/>
        <end position="452"/>
    </location>
</feature>
<evidence type="ECO:0000313" key="5">
    <source>
        <dbReference type="Proteomes" id="UP000001449"/>
    </source>
</evidence>
<dbReference type="PaxDb" id="35128-Thaps23776"/>
<proteinExistence type="predicted"/>
<evidence type="ECO:0000313" key="4">
    <source>
        <dbReference type="EMBL" id="EED90663.1"/>
    </source>
</evidence>
<dbReference type="Gene3D" id="1.10.510.10">
    <property type="entry name" value="Transferase(Phosphotransferase) domain 1"/>
    <property type="match status" value="1"/>
</dbReference>
<dbReference type="RefSeq" id="XP_002291812.1">
    <property type="nucleotide sequence ID" value="XM_002291776.1"/>
</dbReference>
<dbReference type="PROSITE" id="PS00107">
    <property type="entry name" value="PROTEIN_KINASE_ATP"/>
    <property type="match status" value="1"/>
</dbReference>
<name>B8C710_THAPS</name>
<accession>B8C710</accession>
<dbReference type="OMA" id="CINEPLH"/>
<dbReference type="Pfam" id="PF00069">
    <property type="entry name" value="Pkinase"/>
    <property type="match status" value="2"/>
</dbReference>
<dbReference type="AlphaFoldDB" id="B8C710"/>
<evidence type="ECO:0000259" key="3">
    <source>
        <dbReference type="PROSITE" id="PS50011"/>
    </source>
</evidence>
<feature type="region of interest" description="Disordered" evidence="2">
    <location>
        <begin position="225"/>
        <end position="294"/>
    </location>
</feature>